<reference evidence="14 15" key="1">
    <citation type="submission" date="2023-01" db="EMBL/GenBank/DDBJ databases">
        <title>Novel species of the genus Asticcacaulis isolated from rivers.</title>
        <authorList>
            <person name="Lu H."/>
        </authorList>
    </citation>
    <scope>NUCLEOTIDE SEQUENCE [LARGE SCALE GENOMIC DNA]</scope>
    <source>
        <strain evidence="14 15">BYS171W</strain>
    </source>
</reference>
<feature type="compositionally biased region" description="Low complexity" evidence="13">
    <location>
        <begin position="96"/>
        <end position="118"/>
    </location>
</feature>
<dbReference type="PRINTS" id="PR01651">
    <property type="entry name" value="SECGEXPORT"/>
</dbReference>
<dbReference type="RefSeq" id="WP_272746352.1">
    <property type="nucleotide sequence ID" value="NZ_JAQQKX010000001.1"/>
</dbReference>
<accession>A0ABT5HP54</accession>
<proteinExistence type="inferred from homology"/>
<keyword evidence="10 12" id="KW-0472">Membrane</keyword>
<comment type="caution">
    <text evidence="14">The sequence shown here is derived from an EMBL/GenBank/DDBJ whole genome shotgun (WGS) entry which is preliminary data.</text>
</comment>
<evidence type="ECO:0000256" key="5">
    <source>
        <dbReference type="ARBA" id="ARBA00022475"/>
    </source>
</evidence>
<comment type="similarity">
    <text evidence="2 12">Belongs to the SecG family.</text>
</comment>
<keyword evidence="6 12" id="KW-0812">Transmembrane</keyword>
<evidence type="ECO:0000256" key="8">
    <source>
        <dbReference type="ARBA" id="ARBA00022989"/>
    </source>
</evidence>
<evidence type="ECO:0000256" key="7">
    <source>
        <dbReference type="ARBA" id="ARBA00022927"/>
    </source>
</evidence>
<protein>
    <recommendedName>
        <fullName evidence="3 12">Protein-export membrane protein SecG</fullName>
    </recommendedName>
</protein>
<organism evidence="14 15">
    <name type="scientific">Asticcacaulis aquaticus</name>
    <dbReference type="NCBI Taxonomy" id="2984212"/>
    <lineage>
        <taxon>Bacteria</taxon>
        <taxon>Pseudomonadati</taxon>
        <taxon>Pseudomonadota</taxon>
        <taxon>Alphaproteobacteria</taxon>
        <taxon>Caulobacterales</taxon>
        <taxon>Caulobacteraceae</taxon>
        <taxon>Asticcacaulis</taxon>
    </lineage>
</organism>
<evidence type="ECO:0000256" key="4">
    <source>
        <dbReference type="ARBA" id="ARBA00022448"/>
    </source>
</evidence>
<keyword evidence="4 12" id="KW-0813">Transport</keyword>
<dbReference type="Pfam" id="PF03840">
    <property type="entry name" value="SecG"/>
    <property type="match status" value="1"/>
</dbReference>
<evidence type="ECO:0000256" key="6">
    <source>
        <dbReference type="ARBA" id="ARBA00022692"/>
    </source>
</evidence>
<evidence type="ECO:0000256" key="11">
    <source>
        <dbReference type="ARBA" id="ARBA00025182"/>
    </source>
</evidence>
<keyword evidence="7 12" id="KW-0653">Protein transport</keyword>
<comment type="function">
    <text evidence="11 12">Involved in protein export. Participates in an early event of protein translocation.</text>
</comment>
<feature type="region of interest" description="Disordered" evidence="13">
    <location>
        <begin position="96"/>
        <end position="182"/>
    </location>
</feature>
<sequence>MLFIILLTVQIIIGIVLVGLILVQRSEGGALGMGGGPSGFMSARGAGNFLTKATSILAVLFFANCIGLTIVSNFDRAGTSVVDKVGADNLKLDESQASAAANAQPEASQSSSASVAPSLTDLPAPTNAAPSLGNLGSNPGASSAAASSSSSSVAKPATKPAPKPVAKAPASASASSSEAASQ</sequence>
<feature type="transmembrane region" description="Helical" evidence="12">
    <location>
        <begin position="49"/>
        <end position="71"/>
    </location>
</feature>
<keyword evidence="8 12" id="KW-1133">Transmembrane helix</keyword>
<evidence type="ECO:0000256" key="13">
    <source>
        <dbReference type="SAM" id="MobiDB-lite"/>
    </source>
</evidence>
<keyword evidence="15" id="KW-1185">Reference proteome</keyword>
<gene>
    <name evidence="14" type="primary">secG</name>
    <name evidence="14" type="ORF">PQU92_01005</name>
</gene>
<dbReference type="Proteomes" id="UP001214854">
    <property type="component" value="Unassembled WGS sequence"/>
</dbReference>
<evidence type="ECO:0000256" key="12">
    <source>
        <dbReference type="RuleBase" id="RU365087"/>
    </source>
</evidence>
<evidence type="ECO:0000313" key="15">
    <source>
        <dbReference type="Proteomes" id="UP001214854"/>
    </source>
</evidence>
<evidence type="ECO:0000256" key="3">
    <source>
        <dbReference type="ARBA" id="ARBA00017876"/>
    </source>
</evidence>
<dbReference type="PANTHER" id="PTHR34182">
    <property type="entry name" value="PROTEIN-EXPORT MEMBRANE PROTEIN SECG"/>
    <property type="match status" value="1"/>
</dbReference>
<name>A0ABT5HP54_9CAUL</name>
<dbReference type="NCBIfam" id="TIGR00810">
    <property type="entry name" value="secG"/>
    <property type="match status" value="1"/>
</dbReference>
<comment type="subcellular location">
    <subcellularLocation>
        <location evidence="1 12">Cell membrane</location>
        <topology evidence="1 12">Multi-pass membrane protein</topology>
    </subcellularLocation>
</comment>
<comment type="caution">
    <text evidence="12">Lacks conserved residue(s) required for the propagation of feature annotation.</text>
</comment>
<feature type="compositionally biased region" description="Low complexity" evidence="13">
    <location>
        <begin position="141"/>
        <end position="182"/>
    </location>
</feature>
<evidence type="ECO:0000313" key="14">
    <source>
        <dbReference type="EMBL" id="MDC7681836.1"/>
    </source>
</evidence>
<evidence type="ECO:0000256" key="2">
    <source>
        <dbReference type="ARBA" id="ARBA00008445"/>
    </source>
</evidence>
<evidence type="ECO:0000256" key="1">
    <source>
        <dbReference type="ARBA" id="ARBA00004651"/>
    </source>
</evidence>
<evidence type="ECO:0000256" key="10">
    <source>
        <dbReference type="ARBA" id="ARBA00023136"/>
    </source>
</evidence>
<dbReference type="PANTHER" id="PTHR34182:SF1">
    <property type="entry name" value="PROTEIN-EXPORT MEMBRANE PROTEIN SECG"/>
    <property type="match status" value="1"/>
</dbReference>
<evidence type="ECO:0000256" key="9">
    <source>
        <dbReference type="ARBA" id="ARBA00023010"/>
    </source>
</evidence>
<dbReference type="InterPro" id="IPR004692">
    <property type="entry name" value="SecG"/>
</dbReference>
<keyword evidence="9 12" id="KW-0811">Translocation</keyword>
<dbReference type="EMBL" id="JAQQKX010000001">
    <property type="protein sequence ID" value="MDC7681836.1"/>
    <property type="molecule type" value="Genomic_DNA"/>
</dbReference>
<keyword evidence="5 12" id="KW-1003">Cell membrane</keyword>